<dbReference type="Pfam" id="PF00266">
    <property type="entry name" value="Aminotran_5"/>
    <property type="match status" value="1"/>
</dbReference>
<evidence type="ECO:0000313" key="15">
    <source>
        <dbReference type="Proteomes" id="UP000554286"/>
    </source>
</evidence>
<evidence type="ECO:0000256" key="9">
    <source>
        <dbReference type="ARBA" id="ARBA00023004"/>
    </source>
</evidence>
<dbReference type="EMBL" id="JACIGK010000004">
    <property type="protein sequence ID" value="MBB4265227.1"/>
    <property type="molecule type" value="Genomic_DNA"/>
</dbReference>
<dbReference type="InterPro" id="IPR015424">
    <property type="entry name" value="PyrdxlP-dep_Trfase"/>
</dbReference>
<accession>A0A7W6RBD0</accession>
<gene>
    <name evidence="14" type="ORF">GGD89_000842</name>
</gene>
<evidence type="ECO:0000256" key="12">
    <source>
        <dbReference type="RuleBase" id="RU004504"/>
    </source>
</evidence>
<comment type="similarity">
    <text evidence="3">Belongs to the class-V pyridoxal-phosphate-dependent aminotransferase family. NifS/IscS subfamily.</text>
</comment>
<comment type="caution">
    <text evidence="14">The sequence shown here is derived from an EMBL/GenBank/DDBJ whole genome shotgun (WGS) entry which is preliminary data.</text>
</comment>
<protein>
    <recommendedName>
        <fullName evidence="5">Cysteine desulfurase</fullName>
        <ecNumber evidence="4">2.8.1.7</ecNumber>
    </recommendedName>
</protein>
<dbReference type="Gene3D" id="3.40.640.10">
    <property type="entry name" value="Type I PLP-dependent aspartate aminotransferase-like (Major domain)"/>
    <property type="match status" value="1"/>
</dbReference>
<reference evidence="14 15" key="1">
    <citation type="submission" date="2020-08" db="EMBL/GenBank/DDBJ databases">
        <title>Genome sequencing of Purple Non-Sulfur Bacteria from various extreme environments.</title>
        <authorList>
            <person name="Mayer M."/>
        </authorList>
    </citation>
    <scope>NUCLEOTIDE SEQUENCE [LARGE SCALE GENOMIC DNA]</scope>
    <source>
        <strain evidence="14 15">JA131</strain>
    </source>
</reference>
<dbReference type="Proteomes" id="UP000554286">
    <property type="component" value="Unassembled WGS sequence"/>
</dbReference>
<feature type="domain" description="Aminotransferase class V" evidence="13">
    <location>
        <begin position="12"/>
        <end position="365"/>
    </location>
</feature>
<evidence type="ECO:0000256" key="1">
    <source>
        <dbReference type="ARBA" id="ARBA00001933"/>
    </source>
</evidence>
<keyword evidence="7" id="KW-0479">Metal-binding</keyword>
<dbReference type="GO" id="GO:0051536">
    <property type="term" value="F:iron-sulfur cluster binding"/>
    <property type="evidence" value="ECO:0007669"/>
    <property type="project" value="UniProtKB-KW"/>
</dbReference>
<evidence type="ECO:0000259" key="13">
    <source>
        <dbReference type="Pfam" id="PF00266"/>
    </source>
</evidence>
<sequence length="374" mass="37619">MPFGPAMTGDLVYLDHNATAPLRPGAAEAMRAALAVVGNPSSVHGHGRRARRWIEDAREAVAALLAVPPAWVVFTGGGSEANGLALSGLGDGPRLCSAVEHDSVLRWVPEDGRLPVDALGVIDLEALGRALAKAPGPGLLSLMWANNETGVVQPVAEAAARARAAGWRVHCDAVQGPGRLSPLDMAALGVDLLSLSAHKLGGPAGVGALIVADGVTLAPLVRGGGQERGRRAGTENLVGIAGFGAAAEAVRAGGAAESARLAALRDRLEAGLRASCPVAAIHGAGAARLPNTTCVGLPDTAPTADIQVMRLDLAGVSVGAGSACSSGKVAPSHVLRAMGLTEAAARRALRFSLGWSSTPADVERVLAAWAALAP</sequence>
<dbReference type="GO" id="GO:0046872">
    <property type="term" value="F:metal ion binding"/>
    <property type="evidence" value="ECO:0007669"/>
    <property type="project" value="UniProtKB-KW"/>
</dbReference>
<keyword evidence="8" id="KW-0663">Pyridoxal phosphate</keyword>
<keyword evidence="15" id="KW-1185">Reference proteome</keyword>
<evidence type="ECO:0000256" key="4">
    <source>
        <dbReference type="ARBA" id="ARBA00012239"/>
    </source>
</evidence>
<organism evidence="14 15">
    <name type="scientific">Roseospira visakhapatnamensis</name>
    <dbReference type="NCBI Taxonomy" id="390880"/>
    <lineage>
        <taxon>Bacteria</taxon>
        <taxon>Pseudomonadati</taxon>
        <taxon>Pseudomonadota</taxon>
        <taxon>Alphaproteobacteria</taxon>
        <taxon>Rhodospirillales</taxon>
        <taxon>Rhodospirillaceae</taxon>
        <taxon>Roseospira</taxon>
    </lineage>
</organism>
<evidence type="ECO:0000256" key="8">
    <source>
        <dbReference type="ARBA" id="ARBA00022898"/>
    </source>
</evidence>
<dbReference type="PANTHER" id="PTHR11601:SF34">
    <property type="entry name" value="CYSTEINE DESULFURASE"/>
    <property type="match status" value="1"/>
</dbReference>
<dbReference type="PROSITE" id="PS00595">
    <property type="entry name" value="AA_TRANSFER_CLASS_5"/>
    <property type="match status" value="1"/>
</dbReference>
<proteinExistence type="inferred from homology"/>
<dbReference type="PANTHER" id="PTHR11601">
    <property type="entry name" value="CYSTEINE DESULFURYLASE FAMILY MEMBER"/>
    <property type="match status" value="1"/>
</dbReference>
<comment type="function">
    <text evidence="2">Catalyzes the removal of elemental sulfur atoms from cysteine to produce alanine. Seems to participate in the biosynthesis of the nitrogenase metalloclusters by providing the inorganic sulfur required for the Fe-S core formation.</text>
</comment>
<dbReference type="EC" id="2.8.1.7" evidence="4"/>
<dbReference type="InterPro" id="IPR016454">
    <property type="entry name" value="Cysteine_dSase"/>
</dbReference>
<dbReference type="InterPro" id="IPR015421">
    <property type="entry name" value="PyrdxlP-dep_Trfase_major"/>
</dbReference>
<dbReference type="Gene3D" id="3.90.1150.10">
    <property type="entry name" value="Aspartate Aminotransferase, domain 1"/>
    <property type="match status" value="1"/>
</dbReference>
<evidence type="ECO:0000256" key="3">
    <source>
        <dbReference type="ARBA" id="ARBA00006490"/>
    </source>
</evidence>
<evidence type="ECO:0000256" key="10">
    <source>
        <dbReference type="ARBA" id="ARBA00023014"/>
    </source>
</evidence>
<dbReference type="InterPro" id="IPR020578">
    <property type="entry name" value="Aminotrans_V_PyrdxlP_BS"/>
</dbReference>
<dbReference type="InterPro" id="IPR015422">
    <property type="entry name" value="PyrdxlP-dep_Trfase_small"/>
</dbReference>
<evidence type="ECO:0000256" key="6">
    <source>
        <dbReference type="ARBA" id="ARBA00022679"/>
    </source>
</evidence>
<keyword evidence="6 14" id="KW-0808">Transferase</keyword>
<comment type="catalytic activity">
    <reaction evidence="11">
        <text>(sulfur carrier)-H + L-cysteine = (sulfur carrier)-SH + L-alanine</text>
        <dbReference type="Rhea" id="RHEA:43892"/>
        <dbReference type="Rhea" id="RHEA-COMP:14737"/>
        <dbReference type="Rhea" id="RHEA-COMP:14739"/>
        <dbReference type="ChEBI" id="CHEBI:29917"/>
        <dbReference type="ChEBI" id="CHEBI:35235"/>
        <dbReference type="ChEBI" id="CHEBI:57972"/>
        <dbReference type="ChEBI" id="CHEBI:64428"/>
        <dbReference type="EC" id="2.8.1.7"/>
    </reaction>
</comment>
<dbReference type="InterPro" id="IPR000192">
    <property type="entry name" value="Aminotrans_V_dom"/>
</dbReference>
<dbReference type="SUPFAM" id="SSF53383">
    <property type="entry name" value="PLP-dependent transferases"/>
    <property type="match status" value="1"/>
</dbReference>
<dbReference type="PIRSF" id="PIRSF005572">
    <property type="entry name" value="NifS"/>
    <property type="match status" value="1"/>
</dbReference>
<evidence type="ECO:0000256" key="5">
    <source>
        <dbReference type="ARBA" id="ARBA00013558"/>
    </source>
</evidence>
<dbReference type="AlphaFoldDB" id="A0A7W6RBD0"/>
<keyword evidence="10" id="KW-0411">Iron-sulfur</keyword>
<keyword evidence="9" id="KW-0408">Iron</keyword>
<evidence type="ECO:0000256" key="2">
    <source>
        <dbReference type="ARBA" id="ARBA00003120"/>
    </source>
</evidence>
<comment type="cofactor">
    <cofactor evidence="1 12">
        <name>pyridoxal 5'-phosphate</name>
        <dbReference type="ChEBI" id="CHEBI:597326"/>
    </cofactor>
</comment>
<evidence type="ECO:0000256" key="7">
    <source>
        <dbReference type="ARBA" id="ARBA00022723"/>
    </source>
</evidence>
<evidence type="ECO:0000256" key="11">
    <source>
        <dbReference type="ARBA" id="ARBA00050776"/>
    </source>
</evidence>
<dbReference type="Gene3D" id="1.10.260.50">
    <property type="match status" value="1"/>
</dbReference>
<evidence type="ECO:0000313" key="14">
    <source>
        <dbReference type="EMBL" id="MBB4265227.1"/>
    </source>
</evidence>
<name>A0A7W6RBD0_9PROT</name>
<dbReference type="GO" id="GO:0031071">
    <property type="term" value="F:cysteine desulfurase activity"/>
    <property type="evidence" value="ECO:0007669"/>
    <property type="project" value="UniProtKB-EC"/>
</dbReference>